<accession>A0A859FFV7</accession>
<name>A0A859FFV7_9BACI</name>
<proteinExistence type="predicted"/>
<dbReference type="KEGG" id="psua:FLK61_34130"/>
<reference evidence="3" key="1">
    <citation type="submission" date="2019-07" db="EMBL/GenBank/DDBJ databases">
        <title>Bacillus alkalisoli sp. nov. isolated from saline soil.</title>
        <authorList>
            <person name="Sun J.-Q."/>
            <person name="Xu L."/>
        </authorList>
    </citation>
    <scope>NUCLEOTIDE SEQUENCE [LARGE SCALE GENOMIC DNA]</scope>
    <source>
        <strain evidence="1 3">M4U3P1</strain>
    </source>
</reference>
<gene>
    <name evidence="1" type="ORF">FLK61_33835</name>
    <name evidence="2" type="ORF">FLK61_34130</name>
</gene>
<evidence type="ECO:0000313" key="2">
    <source>
        <dbReference type="EMBL" id="QKS71720.1"/>
    </source>
</evidence>
<sequence length="302" mass="34452">MAELNYAELYQKTLEQKFSKELMFVELYNSPNNSRIRFTNAKTIQIPRIDVTGMTDTNRDAITGFTRKVDNDWETKTLDHDREFSTFIDPMDVDETNDAVTIANTTRVFNEEQKIPEMDKYMASKLYAEATGFGVTPVTTALSEANALQIFDQMMEDMDEAEVPAEGRILYVTPVTYTILKNAEKLERTIQVQANNGAINRSVRSLDDVQLKRVPSSRMKTVYDFTVGAVADDEADQINMILVHPRAVLSPMKYEQVLLGEPSALSKGKRTYYERSYWDVFVFERKAPAVAFHTTPSAEEEE</sequence>
<reference evidence="2" key="2">
    <citation type="submission" date="2020-05" db="EMBL/GenBank/DDBJ databases">
        <title>Bacillus alkalisoli sp. nov. isolated from saline soil.</title>
        <authorList>
            <person name="Sun J.-Q."/>
            <person name="Xu L."/>
        </authorList>
    </citation>
    <scope>NUCLEOTIDE SEQUENCE</scope>
    <source>
        <strain evidence="2">M4U3P1</strain>
    </source>
</reference>
<protein>
    <submittedName>
        <fullName evidence="2">Capsid protein</fullName>
    </submittedName>
</protein>
<dbReference type="EMBL" id="CP041372">
    <property type="protein sequence ID" value="QKS71666.1"/>
    <property type="molecule type" value="Genomic_DNA"/>
</dbReference>
<dbReference type="RefSeq" id="WP_176009698.1">
    <property type="nucleotide sequence ID" value="NZ_CP041372.2"/>
</dbReference>
<dbReference type="AlphaFoldDB" id="A0A859FFV7"/>
<organism evidence="2 3">
    <name type="scientific">Paenalkalicoccus suaedae</name>
    <dbReference type="NCBI Taxonomy" id="2592382"/>
    <lineage>
        <taxon>Bacteria</taxon>
        <taxon>Bacillati</taxon>
        <taxon>Bacillota</taxon>
        <taxon>Bacilli</taxon>
        <taxon>Bacillales</taxon>
        <taxon>Bacillaceae</taxon>
        <taxon>Paenalkalicoccus</taxon>
    </lineage>
</organism>
<evidence type="ECO:0000313" key="1">
    <source>
        <dbReference type="EMBL" id="QKS71666.1"/>
    </source>
</evidence>
<evidence type="ECO:0000313" key="3">
    <source>
        <dbReference type="Proteomes" id="UP000318138"/>
    </source>
</evidence>
<keyword evidence="3" id="KW-1185">Reference proteome</keyword>
<dbReference type="Proteomes" id="UP000318138">
    <property type="component" value="Chromosome"/>
</dbReference>
<dbReference type="KEGG" id="psua:FLK61_33835"/>
<dbReference type="EMBL" id="CP041372">
    <property type="protein sequence ID" value="QKS71720.1"/>
    <property type="molecule type" value="Genomic_DNA"/>
</dbReference>